<dbReference type="OrthoDB" id="10473554at2759"/>
<dbReference type="EMBL" id="CAID01000006">
    <property type="protein sequence ID" value="CAL53547.1"/>
    <property type="molecule type" value="Genomic_DNA"/>
</dbReference>
<name>Q016W4_OSTTA</name>
<protein>
    <submittedName>
        <fullName evidence="3">Unnamed product</fullName>
    </submittedName>
</protein>
<evidence type="ECO:0000313" key="3">
    <source>
        <dbReference type="EMBL" id="CAL53547.1"/>
    </source>
</evidence>
<reference evidence="4" key="1">
    <citation type="journal article" date="2006" name="Proc. Natl. Acad. Sci. U.S.A.">
        <title>Genome analysis of the smallest free-living eukaryote Ostreococcus tauri unveils many unique features.</title>
        <authorList>
            <person name="Derelle E."/>
            <person name="Ferraz C."/>
            <person name="Rombauts S."/>
            <person name="Rouze P."/>
            <person name="Worden A.Z."/>
            <person name="Robbens S."/>
            <person name="Partensky F."/>
            <person name="Degroeve S."/>
            <person name="Echeynie S."/>
            <person name="Cooke R."/>
            <person name="Saeys Y."/>
            <person name="Wuyts J."/>
            <person name="Jabbari K."/>
            <person name="Bowler C."/>
            <person name="Panaud O."/>
            <person name="Piegu B."/>
            <person name="Ball S.G."/>
            <person name="Ral J.-P."/>
            <person name="Bouget F.-Y."/>
            <person name="Piganeau G."/>
            <person name="De Baets B."/>
            <person name="Picard A."/>
            <person name="Delseny M."/>
            <person name="Demaille J."/>
            <person name="Van de Peer Y."/>
            <person name="Moreau H."/>
        </authorList>
    </citation>
    <scope>NUCLEOTIDE SEQUENCE [LARGE SCALE GENOMIC DNA]</scope>
    <source>
        <strain evidence="4">OTTH 0595 / CCAP 157/2 / RCC745</strain>
    </source>
</reference>
<comment type="caution">
    <text evidence="3">The sequence shown here is derived from an EMBL/GenBank/DDBJ whole genome shotgun (WGS) entry which is preliminary data.</text>
</comment>
<evidence type="ECO:0000256" key="2">
    <source>
        <dbReference type="SAM" id="Phobius"/>
    </source>
</evidence>
<keyword evidence="2" id="KW-0812">Transmembrane</keyword>
<organism evidence="3 4">
    <name type="scientific">Ostreococcus tauri</name>
    <name type="common">Marine green alga</name>
    <dbReference type="NCBI Taxonomy" id="70448"/>
    <lineage>
        <taxon>Eukaryota</taxon>
        <taxon>Viridiplantae</taxon>
        <taxon>Chlorophyta</taxon>
        <taxon>Mamiellophyceae</taxon>
        <taxon>Mamiellales</taxon>
        <taxon>Bathycoccaceae</taxon>
        <taxon>Ostreococcus</taxon>
    </lineage>
</organism>
<gene>
    <name evidence="3" type="ORF">OT_ostta06g02670</name>
</gene>
<accession>Q016W4</accession>
<dbReference type="KEGG" id="ota:OT_ostta06g02670"/>
<sequence>MPLAAASEERQSLIHRPREPASCDASSSYFDEDARERSTARRLRAFGLGAFTVALVACGALTVDMARHVAKTRTRATTASLGAPRSVVGSRIWTPNVPRDQVNTQALAMAEMDQYPLTGKELEEAKRETQDKLFPMYDERRYLDGASRRRRKLETPVYVISVSNSTVDSKHANVIVSSLMRLYELNSTNRNLVQVQEAVYPVKWPQTLDLAEEAVEELKRRHPNQHYHWFDNLEVAKSHGGTLPRGLGFLSHHIGCLFSHMRMWRLHQKNLNKWTIIYESDGWWNQHVNGASLQSVVDNAPEHADVIFLHPNSPASGQFVKQWPSGKGMNYMYQYNKVLGAAGLQAYMIGPQFTEKILDLIHYLRGADMVDAWLLLNICGRRDDRYATKKMRLNCYHVQDKIKPPHEIGGYLPDWYSPHEHTARTTDNWPKFLEYHMRGDLYEQSRSERYANFLAGNETGWGRFNDQEARERAAKKELAKMAEKARKGEVNLTQPQLGRIHRFFGRSRAV</sequence>
<keyword evidence="2" id="KW-0472">Membrane</keyword>
<feature type="region of interest" description="Disordered" evidence="1">
    <location>
        <begin position="1"/>
        <end position="31"/>
    </location>
</feature>
<dbReference type="InParanoid" id="Q016W4"/>
<evidence type="ECO:0000256" key="1">
    <source>
        <dbReference type="SAM" id="MobiDB-lite"/>
    </source>
</evidence>
<dbReference type="GeneID" id="9835404"/>
<dbReference type="OMA" id="KLETPVY"/>
<evidence type="ECO:0000313" key="4">
    <source>
        <dbReference type="Proteomes" id="UP000009170"/>
    </source>
</evidence>
<dbReference type="RefSeq" id="XP_003079901.1">
    <property type="nucleotide sequence ID" value="XM_003079853.1"/>
</dbReference>
<keyword evidence="4" id="KW-1185">Reference proteome</keyword>
<feature type="compositionally biased region" description="Basic and acidic residues" evidence="1">
    <location>
        <begin position="7"/>
        <end position="21"/>
    </location>
</feature>
<feature type="transmembrane region" description="Helical" evidence="2">
    <location>
        <begin position="45"/>
        <end position="63"/>
    </location>
</feature>
<keyword evidence="2" id="KW-1133">Transmembrane helix</keyword>
<dbReference type="AlphaFoldDB" id="Q016W4"/>
<reference evidence="3 4" key="2">
    <citation type="journal article" date="2014" name="BMC Genomics">
        <title>An improved genome of the model marine alga Ostreococcus tauri unfolds by assessing Illumina de novo assemblies.</title>
        <authorList>
            <person name="Blanc-Mathieu R."/>
            <person name="Verhelst B."/>
            <person name="Derelle E."/>
            <person name="Rombauts S."/>
            <person name="Bouget F.Y."/>
            <person name="Carre I."/>
            <person name="Chateau A."/>
            <person name="Eyre-Walker A."/>
            <person name="Grimsley N."/>
            <person name="Moreau H."/>
            <person name="Piegu B."/>
            <person name="Rivals E."/>
            <person name="Schackwitz W."/>
            <person name="Van de Peer Y."/>
            <person name="Piganeau G."/>
        </authorList>
    </citation>
    <scope>NUCLEOTIDE SEQUENCE [LARGE SCALE GENOMIC DNA]</scope>
    <source>
        <strain evidence="4">OTTH 0595 / CCAP 157/2 / RCC745</strain>
    </source>
</reference>
<dbReference type="Proteomes" id="UP000009170">
    <property type="component" value="Unassembled WGS sequence"/>
</dbReference>
<proteinExistence type="predicted"/>